<evidence type="ECO:0000256" key="1">
    <source>
        <dbReference type="SAM" id="MobiDB-lite"/>
    </source>
</evidence>
<feature type="domain" description="Histone acetyltransferase Rv0428c-like C-terminal" evidence="2">
    <location>
        <begin position="84"/>
        <end position="174"/>
    </location>
</feature>
<comment type="caution">
    <text evidence="3">The sequence shown here is derived from an EMBL/GenBank/DDBJ whole genome shotgun (WGS) entry which is preliminary data.</text>
</comment>
<dbReference type="Pfam" id="PF24553">
    <property type="entry name" value="Rv0428c_C"/>
    <property type="match status" value="1"/>
</dbReference>
<evidence type="ECO:0000313" key="4">
    <source>
        <dbReference type="Proteomes" id="UP001200110"/>
    </source>
</evidence>
<dbReference type="EMBL" id="JAKKOR010000007">
    <property type="protein sequence ID" value="MCF8588633.1"/>
    <property type="molecule type" value="Genomic_DNA"/>
</dbReference>
<reference evidence="3 4" key="1">
    <citation type="submission" date="2022-01" db="EMBL/GenBank/DDBJ databases">
        <authorList>
            <person name="Huang Y."/>
        </authorList>
    </citation>
    <scope>NUCLEOTIDE SEQUENCE [LARGE SCALE GENOMIC DNA]</scope>
    <source>
        <strain evidence="3 4">HY366</strain>
    </source>
</reference>
<dbReference type="Proteomes" id="UP001200110">
    <property type="component" value="Unassembled WGS sequence"/>
</dbReference>
<name>A0ABS9ISX4_9ACTN</name>
<accession>A0ABS9ISX4</accession>
<sequence>MIDPTVGDRIVVRYRLDQSGAPSDWRAAPNPTLPTGPSQSDVTGVLALSDEQSLKVDRDGEVVSIPRAAITSIRLLSRRVVRNSEIRDVERALCAGCDATHRSEIDGWLVSAGGSTLRGRSAVPVEFNAPSAAVAQILDWYADLDEPALALLPDRLVRPGRIAVDDAQALEVLVGAAPAPPVGLAPVRVGDALWAVDVDAADEKARAAARAAGYELHHTVTVGELVEP</sequence>
<dbReference type="InterPro" id="IPR056935">
    <property type="entry name" value="Rv0428c-like_C"/>
</dbReference>
<feature type="region of interest" description="Disordered" evidence="1">
    <location>
        <begin position="21"/>
        <end position="40"/>
    </location>
</feature>
<organism evidence="3 4">
    <name type="scientific">Gordonia liuliyuniae</name>
    <dbReference type="NCBI Taxonomy" id="2911517"/>
    <lineage>
        <taxon>Bacteria</taxon>
        <taxon>Bacillati</taxon>
        <taxon>Actinomycetota</taxon>
        <taxon>Actinomycetes</taxon>
        <taxon>Mycobacteriales</taxon>
        <taxon>Gordoniaceae</taxon>
        <taxon>Gordonia</taxon>
    </lineage>
</organism>
<proteinExistence type="predicted"/>
<evidence type="ECO:0000259" key="2">
    <source>
        <dbReference type="Pfam" id="PF24553"/>
    </source>
</evidence>
<dbReference type="RefSeq" id="WP_236997875.1">
    <property type="nucleotide sequence ID" value="NZ_JAKKOR010000007.1"/>
</dbReference>
<keyword evidence="4" id="KW-1185">Reference proteome</keyword>
<gene>
    <name evidence="3" type="ORF">L5G33_09165</name>
</gene>
<protein>
    <submittedName>
        <fullName evidence="3">GCN5 family acetyltransferase</fullName>
    </submittedName>
</protein>
<evidence type="ECO:0000313" key="3">
    <source>
        <dbReference type="EMBL" id="MCF8588633.1"/>
    </source>
</evidence>